<evidence type="ECO:0000256" key="1">
    <source>
        <dbReference type="SAM" id="MobiDB-lite"/>
    </source>
</evidence>
<dbReference type="Proteomes" id="UP001234178">
    <property type="component" value="Unassembled WGS sequence"/>
</dbReference>
<gene>
    <name evidence="2" type="ORF">OUZ56_031799</name>
</gene>
<protein>
    <submittedName>
        <fullName evidence="2">Uncharacterized protein</fullName>
    </submittedName>
</protein>
<reference evidence="2 3" key="1">
    <citation type="journal article" date="2023" name="Nucleic Acids Res.">
        <title>The hologenome of Daphnia magna reveals possible DNA methylation and microbiome-mediated evolution of the host genome.</title>
        <authorList>
            <person name="Chaturvedi A."/>
            <person name="Li X."/>
            <person name="Dhandapani V."/>
            <person name="Marshall H."/>
            <person name="Kissane S."/>
            <person name="Cuenca-Cambronero M."/>
            <person name="Asole G."/>
            <person name="Calvet F."/>
            <person name="Ruiz-Romero M."/>
            <person name="Marangio P."/>
            <person name="Guigo R."/>
            <person name="Rago D."/>
            <person name="Mirbahai L."/>
            <person name="Eastwood N."/>
            <person name="Colbourne J.K."/>
            <person name="Zhou J."/>
            <person name="Mallon E."/>
            <person name="Orsini L."/>
        </authorList>
    </citation>
    <scope>NUCLEOTIDE SEQUENCE [LARGE SCALE GENOMIC DNA]</scope>
    <source>
        <strain evidence="2">LRV0_1</strain>
    </source>
</reference>
<sequence length="133" mass="15115">MPRREGGRGSNDMLDTVPDGWSCGDAAACVERRRIQLLLYNHREAFHSLNLPSAAHEKEEEAEERDMREGSAEASAQAQAPPPVYPHTRVSKRERWIFMSRFQFNDAVKFVSCWPHPQRPPFEVVMLPVGGTP</sequence>
<feature type="region of interest" description="Disordered" evidence="1">
    <location>
        <begin position="50"/>
        <end position="88"/>
    </location>
</feature>
<feature type="compositionally biased region" description="Basic and acidic residues" evidence="1">
    <location>
        <begin position="55"/>
        <end position="71"/>
    </location>
</feature>
<comment type="caution">
    <text evidence="2">The sequence shown here is derived from an EMBL/GenBank/DDBJ whole genome shotgun (WGS) entry which is preliminary data.</text>
</comment>
<proteinExistence type="predicted"/>
<evidence type="ECO:0000313" key="2">
    <source>
        <dbReference type="EMBL" id="KAK4016832.1"/>
    </source>
</evidence>
<keyword evidence="3" id="KW-1185">Reference proteome</keyword>
<evidence type="ECO:0000313" key="3">
    <source>
        <dbReference type="Proteomes" id="UP001234178"/>
    </source>
</evidence>
<dbReference type="EMBL" id="JAOYFB010000005">
    <property type="protein sequence ID" value="KAK4016832.1"/>
    <property type="molecule type" value="Genomic_DNA"/>
</dbReference>
<accession>A0ABQ9ZV86</accession>
<name>A0ABQ9ZV86_9CRUS</name>
<organism evidence="2 3">
    <name type="scientific">Daphnia magna</name>
    <dbReference type="NCBI Taxonomy" id="35525"/>
    <lineage>
        <taxon>Eukaryota</taxon>
        <taxon>Metazoa</taxon>
        <taxon>Ecdysozoa</taxon>
        <taxon>Arthropoda</taxon>
        <taxon>Crustacea</taxon>
        <taxon>Branchiopoda</taxon>
        <taxon>Diplostraca</taxon>
        <taxon>Cladocera</taxon>
        <taxon>Anomopoda</taxon>
        <taxon>Daphniidae</taxon>
        <taxon>Daphnia</taxon>
    </lineage>
</organism>